<proteinExistence type="predicted"/>
<keyword evidence="1" id="KW-0812">Transmembrane</keyword>
<dbReference type="PANTHER" id="PTHR31852">
    <property type="entry name" value="LATE EMBRYOGENESIS ABUNDANT (LEA) HYDROXYPROLINE-RICH GLYCOPROTEIN FAMILY"/>
    <property type="match status" value="1"/>
</dbReference>
<gene>
    <name evidence="2" type="ORF">SI8410_06008150</name>
</gene>
<evidence type="ECO:0000256" key="1">
    <source>
        <dbReference type="SAM" id="Phobius"/>
    </source>
</evidence>
<name>A0A7I8KKI2_SPIIN</name>
<protein>
    <submittedName>
        <fullName evidence="2">Uncharacterized protein</fullName>
    </submittedName>
</protein>
<dbReference type="Proteomes" id="UP000663760">
    <property type="component" value="Chromosome 6"/>
</dbReference>
<dbReference type="AlphaFoldDB" id="A0A7I8KKI2"/>
<accession>A0A7I8KKI2</accession>
<feature type="transmembrane region" description="Helical" evidence="1">
    <location>
        <begin position="12"/>
        <end position="39"/>
    </location>
</feature>
<keyword evidence="1" id="KW-0472">Membrane</keyword>
<dbReference type="InterPro" id="IPR055301">
    <property type="entry name" value="Lea14-like_2"/>
</dbReference>
<organism evidence="2 3">
    <name type="scientific">Spirodela intermedia</name>
    <name type="common">Intermediate duckweed</name>
    <dbReference type="NCBI Taxonomy" id="51605"/>
    <lineage>
        <taxon>Eukaryota</taxon>
        <taxon>Viridiplantae</taxon>
        <taxon>Streptophyta</taxon>
        <taxon>Embryophyta</taxon>
        <taxon>Tracheophyta</taxon>
        <taxon>Spermatophyta</taxon>
        <taxon>Magnoliopsida</taxon>
        <taxon>Liliopsida</taxon>
        <taxon>Araceae</taxon>
        <taxon>Lemnoideae</taxon>
        <taxon>Spirodela</taxon>
    </lineage>
</organism>
<keyword evidence="3" id="KW-1185">Reference proteome</keyword>
<sequence length="180" mass="19292">MEASRRSGGGRTNLASCVVAAAFLILVAVVLLVVFFLVFRPKEPRIAVNNFQVPSFAAANGSVRFTFAQYATVRNPNRAAFSHYDSTLRLVYGGNQVGFMFIPAGEIDGGRTQYMAATFDVGSFPVPPAPPGAGSLVVESRMNLKGKVRVLRFLTHRVEAVSWCQVGVSAGDGSVLGFRC</sequence>
<dbReference type="EMBL" id="LR746269">
    <property type="protein sequence ID" value="CAA7397485.1"/>
    <property type="molecule type" value="Genomic_DNA"/>
</dbReference>
<dbReference type="OrthoDB" id="685087at2759"/>
<keyword evidence="1" id="KW-1133">Transmembrane helix</keyword>
<evidence type="ECO:0000313" key="2">
    <source>
        <dbReference type="EMBL" id="CAA7397485.1"/>
    </source>
</evidence>
<evidence type="ECO:0000313" key="3">
    <source>
        <dbReference type="Proteomes" id="UP000663760"/>
    </source>
</evidence>
<reference evidence="2" key="1">
    <citation type="submission" date="2020-02" db="EMBL/GenBank/DDBJ databases">
        <authorList>
            <person name="Scholz U."/>
            <person name="Mascher M."/>
            <person name="Fiebig A."/>
        </authorList>
    </citation>
    <scope>NUCLEOTIDE SEQUENCE</scope>
</reference>